<name>A0A0D0CNT2_9AGAR</name>
<feature type="region of interest" description="Disordered" evidence="1">
    <location>
        <begin position="325"/>
        <end position="346"/>
    </location>
</feature>
<feature type="transmembrane region" description="Helical" evidence="2">
    <location>
        <begin position="211"/>
        <end position="238"/>
    </location>
</feature>
<sequence>MADKPVDAWLERSRLDGMILDGFTYGIFFLFTIQASLAVYRTRSKHSKRMTRILFTYIGVTFVLATIGVAANARYTEDIWINFRGQPEWDPGFLIENEFNYWYNRLAVDSQVVLVWIMNALLLYRCCSVWSFARWIIVFMGTVYLGTVALSMSVMVFAGKKALFTSLNLETSSLALSCTYNLLFTILVSFRLLAVRRIVQRALSPEHAKPYMSITTTLIESASLYFVSDLIFLVSFAVQSNVENLILLENCLIQAIAQLLIIVRVAEGRDYDDAKRTKQIFESTSTQVQVQVHTVQHRVSGMRTVQENCVQLELTAMGEDGVSTISARDRRKTNPDRSYDSELEMV</sequence>
<keyword evidence="4" id="KW-1185">Reference proteome</keyword>
<feature type="transmembrane region" description="Helical" evidence="2">
    <location>
        <begin position="179"/>
        <end position="199"/>
    </location>
</feature>
<gene>
    <name evidence="3" type="ORF">GYMLUDRAFT_247480</name>
</gene>
<dbReference type="HOGENOM" id="CLU_044614_0_1_1"/>
<evidence type="ECO:0000256" key="2">
    <source>
        <dbReference type="SAM" id="Phobius"/>
    </source>
</evidence>
<keyword evidence="2" id="KW-0472">Membrane</keyword>
<evidence type="ECO:0000256" key="1">
    <source>
        <dbReference type="SAM" id="MobiDB-lite"/>
    </source>
</evidence>
<keyword evidence="2" id="KW-0812">Transmembrane</keyword>
<feature type="transmembrane region" description="Helical" evidence="2">
    <location>
        <begin position="22"/>
        <end position="40"/>
    </location>
</feature>
<dbReference type="OrthoDB" id="2905268at2759"/>
<accession>A0A0D0CNT2</accession>
<feature type="transmembrane region" description="Helical" evidence="2">
    <location>
        <begin position="102"/>
        <end position="124"/>
    </location>
</feature>
<dbReference type="AlphaFoldDB" id="A0A0D0CNT2"/>
<dbReference type="EMBL" id="KN834794">
    <property type="protein sequence ID" value="KIK56948.1"/>
    <property type="molecule type" value="Genomic_DNA"/>
</dbReference>
<organism evidence="3 4">
    <name type="scientific">Collybiopsis luxurians FD-317 M1</name>
    <dbReference type="NCBI Taxonomy" id="944289"/>
    <lineage>
        <taxon>Eukaryota</taxon>
        <taxon>Fungi</taxon>
        <taxon>Dikarya</taxon>
        <taxon>Basidiomycota</taxon>
        <taxon>Agaricomycotina</taxon>
        <taxon>Agaricomycetes</taxon>
        <taxon>Agaricomycetidae</taxon>
        <taxon>Agaricales</taxon>
        <taxon>Marasmiineae</taxon>
        <taxon>Omphalotaceae</taxon>
        <taxon>Collybiopsis</taxon>
        <taxon>Collybiopsis luxurians</taxon>
    </lineage>
</organism>
<dbReference type="Proteomes" id="UP000053593">
    <property type="component" value="Unassembled WGS sequence"/>
</dbReference>
<reference evidence="3 4" key="1">
    <citation type="submission" date="2014-04" db="EMBL/GenBank/DDBJ databases">
        <title>Evolutionary Origins and Diversification of the Mycorrhizal Mutualists.</title>
        <authorList>
            <consortium name="DOE Joint Genome Institute"/>
            <consortium name="Mycorrhizal Genomics Consortium"/>
            <person name="Kohler A."/>
            <person name="Kuo A."/>
            <person name="Nagy L.G."/>
            <person name="Floudas D."/>
            <person name="Copeland A."/>
            <person name="Barry K.W."/>
            <person name="Cichocki N."/>
            <person name="Veneault-Fourrey C."/>
            <person name="LaButti K."/>
            <person name="Lindquist E.A."/>
            <person name="Lipzen A."/>
            <person name="Lundell T."/>
            <person name="Morin E."/>
            <person name="Murat C."/>
            <person name="Riley R."/>
            <person name="Ohm R."/>
            <person name="Sun H."/>
            <person name="Tunlid A."/>
            <person name="Henrissat B."/>
            <person name="Grigoriev I.V."/>
            <person name="Hibbett D.S."/>
            <person name="Martin F."/>
        </authorList>
    </citation>
    <scope>NUCLEOTIDE SEQUENCE [LARGE SCALE GENOMIC DNA]</scope>
    <source>
        <strain evidence="3 4">FD-317 M1</strain>
    </source>
</reference>
<proteinExistence type="predicted"/>
<evidence type="ECO:0000313" key="3">
    <source>
        <dbReference type="EMBL" id="KIK56948.1"/>
    </source>
</evidence>
<feature type="transmembrane region" description="Helical" evidence="2">
    <location>
        <begin position="52"/>
        <end position="73"/>
    </location>
</feature>
<evidence type="ECO:0000313" key="4">
    <source>
        <dbReference type="Proteomes" id="UP000053593"/>
    </source>
</evidence>
<keyword evidence="2" id="KW-1133">Transmembrane helix</keyword>
<feature type="transmembrane region" description="Helical" evidence="2">
    <location>
        <begin position="136"/>
        <end position="159"/>
    </location>
</feature>
<protein>
    <submittedName>
        <fullName evidence="3">Uncharacterized protein</fullName>
    </submittedName>
</protein>